<dbReference type="InterPro" id="IPR010995">
    <property type="entry name" value="DNA_repair_Rad51/TF_NusA_a-hlx"/>
</dbReference>
<dbReference type="InterPro" id="IPR038720">
    <property type="entry name" value="YprB_RNase_H-like_dom"/>
</dbReference>
<proteinExistence type="predicted"/>
<comment type="caution">
    <text evidence="3">The sequence shown here is derived from an EMBL/GenBank/DDBJ whole genome shotgun (WGS) entry which is preliminary data.</text>
</comment>
<dbReference type="GO" id="GO:0003677">
    <property type="term" value="F:DNA binding"/>
    <property type="evidence" value="ECO:0007669"/>
    <property type="project" value="UniProtKB-KW"/>
</dbReference>
<reference evidence="3 4" key="1">
    <citation type="submission" date="2018-10" db="EMBL/GenBank/DDBJ databases">
        <title>Natrarchaeobius chitinivorans gen. nov., sp. nov., and Natrarchaeobius haloalkaliphilus sp. nov., alkaliphilic, chitin-utilizing haloarchaea from hypersaline alkaline lakes.</title>
        <authorList>
            <person name="Sorokin D.Y."/>
            <person name="Elcheninov A.G."/>
            <person name="Kostrikina N.A."/>
            <person name="Bale N.J."/>
            <person name="Sinninghe Damste J.S."/>
            <person name="Khijniak T.V."/>
            <person name="Kublanov I.V."/>
            <person name="Toshchakov S.V."/>
        </authorList>
    </citation>
    <scope>NUCLEOTIDE SEQUENCE [LARGE SCALE GENOMIC DNA]</scope>
    <source>
        <strain evidence="3 4">AArcht7</strain>
    </source>
</reference>
<feature type="region of interest" description="Disordered" evidence="1">
    <location>
        <begin position="426"/>
        <end position="446"/>
    </location>
</feature>
<keyword evidence="4" id="KW-1185">Reference proteome</keyword>
<feature type="compositionally biased region" description="Polar residues" evidence="1">
    <location>
        <begin position="429"/>
        <end position="438"/>
    </location>
</feature>
<dbReference type="Proteomes" id="UP000281431">
    <property type="component" value="Unassembled WGS sequence"/>
</dbReference>
<feature type="compositionally biased region" description="Basic and acidic residues" evidence="1">
    <location>
        <begin position="486"/>
        <end position="495"/>
    </location>
</feature>
<evidence type="ECO:0000313" key="3">
    <source>
        <dbReference type="EMBL" id="RQG99027.1"/>
    </source>
</evidence>
<dbReference type="GO" id="GO:0000166">
    <property type="term" value="F:nucleotide binding"/>
    <property type="evidence" value="ECO:0007669"/>
    <property type="project" value="InterPro"/>
</dbReference>
<dbReference type="Gene3D" id="3.30.420.10">
    <property type="entry name" value="Ribonuclease H-like superfamily/Ribonuclease H"/>
    <property type="match status" value="1"/>
</dbReference>
<dbReference type="SUPFAM" id="SSF47794">
    <property type="entry name" value="Rad51 N-terminal domain-like"/>
    <property type="match status" value="1"/>
</dbReference>
<dbReference type="EMBL" id="REFZ01000011">
    <property type="protein sequence ID" value="RQG99027.1"/>
    <property type="molecule type" value="Genomic_DNA"/>
</dbReference>
<evidence type="ECO:0000259" key="2">
    <source>
        <dbReference type="Pfam" id="PF13482"/>
    </source>
</evidence>
<dbReference type="InterPro" id="IPR012337">
    <property type="entry name" value="RNaseH-like_sf"/>
</dbReference>
<dbReference type="Gene3D" id="1.10.150.20">
    <property type="entry name" value="5' to 3' exonuclease, C-terminal subdomain"/>
    <property type="match status" value="1"/>
</dbReference>
<dbReference type="Pfam" id="PF14520">
    <property type="entry name" value="HHH_5"/>
    <property type="match status" value="1"/>
</dbReference>
<dbReference type="OrthoDB" id="50367at2157"/>
<gene>
    <name evidence="3" type="ORF">EA472_15935</name>
</gene>
<feature type="domain" description="YprB ribonuclease H-like" evidence="2">
    <location>
        <begin position="276"/>
        <end position="473"/>
    </location>
</feature>
<protein>
    <submittedName>
        <fullName evidence="3">DNA-binding protein</fullName>
    </submittedName>
</protein>
<dbReference type="SUPFAM" id="SSF53098">
    <property type="entry name" value="Ribonuclease H-like"/>
    <property type="match status" value="1"/>
</dbReference>
<dbReference type="AlphaFoldDB" id="A0A3N6M9D9"/>
<dbReference type="InterPro" id="IPR036397">
    <property type="entry name" value="RNaseH_sf"/>
</dbReference>
<evidence type="ECO:0000313" key="4">
    <source>
        <dbReference type="Proteomes" id="UP000281431"/>
    </source>
</evidence>
<keyword evidence="3" id="KW-0238">DNA-binding</keyword>
<feature type="region of interest" description="Disordered" evidence="1">
    <location>
        <begin position="475"/>
        <end position="503"/>
    </location>
</feature>
<accession>A0A3N6M9D9</accession>
<name>A0A3N6M9D9_NATCH</name>
<evidence type="ECO:0000256" key="1">
    <source>
        <dbReference type="SAM" id="MobiDB-lite"/>
    </source>
</evidence>
<organism evidence="3 4">
    <name type="scientific">Natrarchaeobius chitinivorans</name>
    <dbReference type="NCBI Taxonomy" id="1679083"/>
    <lineage>
        <taxon>Archaea</taxon>
        <taxon>Methanobacteriati</taxon>
        <taxon>Methanobacteriota</taxon>
        <taxon>Stenosarchaea group</taxon>
        <taxon>Halobacteria</taxon>
        <taxon>Halobacteriales</taxon>
        <taxon>Natrialbaceae</taxon>
        <taxon>Natrarchaeobius</taxon>
    </lineage>
</organism>
<dbReference type="Pfam" id="PF13482">
    <property type="entry name" value="RNase_H_2"/>
    <property type="match status" value="1"/>
</dbReference>
<sequence>MATGGGPSLLALRCDALPDGSDSVVRDVLGHFAPDLVYAIREGTDARIVSRLRRAFDGPVVSAAGPATARAETIDGVTVAFADSLSLLEDDVPEDADYVVCDALQIGRNRVSLDATLDGLEEIARYQDRSSADAETTFCSGSLPANYDHVWTARIDGRRVRLRVRGIGPIPRSGAVELATSTLGQNGSVATSSVPADRFGLAAVTGVGPKTADHLRASGYESRTDLAAASLAELRSVRGVGASTARTIRASARALAGSRVVRRTDEPVPPAGRSPLFVDVETDGLQPTVIWLIGTYDPDRETYVDFLDEMPARDDPGSATRAFVSWLAAEYDEPSLVAWNGHAFDFEHLGRFVARYAPEYREFWTDDVSKVDPYDWAVRRNNAVLPGRTNRLEDVAAALGCDRGGDIAAIDGKALASRLRRFLEHSSGREGTNASATAASARKSEPVPEIDWNRARRYCEADVRELAAIYEAIVDAEPVEPTQPDRSAEPDDESTRQSGLAEF</sequence>